<dbReference type="Pfam" id="PF06985">
    <property type="entry name" value="HET"/>
    <property type="match status" value="1"/>
</dbReference>
<dbReference type="GeneID" id="54358364"/>
<evidence type="ECO:0000259" key="1">
    <source>
        <dbReference type="Pfam" id="PF06985"/>
    </source>
</evidence>
<reference evidence="3" key="1">
    <citation type="submission" date="2020-01" db="EMBL/GenBank/DDBJ databases">
        <authorList>
            <consortium name="DOE Joint Genome Institute"/>
            <person name="Haridas S."/>
            <person name="Albert R."/>
            <person name="Binder M."/>
            <person name="Bloem J."/>
            <person name="Labutti K."/>
            <person name="Salamov A."/>
            <person name="Andreopoulos B."/>
            <person name="Baker S.E."/>
            <person name="Barry K."/>
            <person name="Bills G."/>
            <person name="Bluhm B.H."/>
            <person name="Cannon C."/>
            <person name="Castanera R."/>
            <person name="Culley D.E."/>
            <person name="Daum C."/>
            <person name="Ezra D."/>
            <person name="Gonzalez J.B."/>
            <person name="Henrissat B."/>
            <person name="Kuo A."/>
            <person name="Liang C."/>
            <person name="Lipzen A."/>
            <person name="Lutzoni F."/>
            <person name="Magnuson J."/>
            <person name="Mondo S."/>
            <person name="Nolan M."/>
            <person name="Ohm R."/>
            <person name="Pangilinan J."/>
            <person name="Park H.-J."/>
            <person name="Ramirez L."/>
            <person name="Alfaro M."/>
            <person name="Sun H."/>
            <person name="Tritt A."/>
            <person name="Yoshinaga Y."/>
            <person name="Zwiers L.-H."/>
            <person name="Turgeon B.G."/>
            <person name="Goodwin S.B."/>
            <person name="Spatafora J.W."/>
            <person name="Crous P.W."/>
            <person name="Grigoriev I.V."/>
        </authorList>
    </citation>
    <scope>NUCLEOTIDE SEQUENCE</scope>
    <source>
        <strain evidence="3">CBS 342.82</strain>
    </source>
</reference>
<name>A0A6J3M7F2_9PEZI</name>
<protein>
    <submittedName>
        <fullName evidence="3">Heterokaryon incompatibility</fullName>
    </submittedName>
</protein>
<dbReference type="OrthoDB" id="3553147at2759"/>
<evidence type="ECO:0000313" key="3">
    <source>
        <dbReference type="RefSeq" id="XP_033460971.1"/>
    </source>
</evidence>
<reference evidence="3" key="3">
    <citation type="submission" date="2025-08" db="UniProtKB">
        <authorList>
            <consortium name="RefSeq"/>
        </authorList>
    </citation>
    <scope>IDENTIFICATION</scope>
    <source>
        <strain evidence="3">CBS 342.82</strain>
    </source>
</reference>
<dbReference type="InterPro" id="IPR010730">
    <property type="entry name" value="HET"/>
</dbReference>
<dbReference type="PANTHER" id="PTHR24148">
    <property type="entry name" value="ANKYRIN REPEAT DOMAIN-CONTAINING PROTEIN 39 HOMOLOG-RELATED"/>
    <property type="match status" value="1"/>
</dbReference>
<dbReference type="RefSeq" id="XP_033460971.1">
    <property type="nucleotide sequence ID" value="XM_033600564.1"/>
</dbReference>
<dbReference type="PANTHER" id="PTHR24148:SF77">
    <property type="entry name" value="HETEROKARYON INCOMPATIBILITY DOMAIN-CONTAINING PROTEIN"/>
    <property type="match status" value="1"/>
</dbReference>
<sequence length="150" mass="17074">LDSKPKFTALSYAWGNPPEGCTVSVNRYEVKIRKNLWRFLRQARGSPQALFEYIWIDALCVDQSNAAERRHQVALMGEIFAAAERVIAWIGPAHGGSDSALESIRLASPQWTARKSAARKWSSPEASAIRAICVRRYWKRLWIFQELLLA</sequence>
<feature type="non-terminal residue" evidence="3">
    <location>
        <position position="150"/>
    </location>
</feature>
<organism evidence="3">
    <name type="scientific">Dissoconium aciculare CBS 342.82</name>
    <dbReference type="NCBI Taxonomy" id="1314786"/>
    <lineage>
        <taxon>Eukaryota</taxon>
        <taxon>Fungi</taxon>
        <taxon>Dikarya</taxon>
        <taxon>Ascomycota</taxon>
        <taxon>Pezizomycotina</taxon>
        <taxon>Dothideomycetes</taxon>
        <taxon>Dothideomycetidae</taxon>
        <taxon>Mycosphaerellales</taxon>
        <taxon>Dissoconiaceae</taxon>
        <taxon>Dissoconium</taxon>
    </lineage>
</organism>
<accession>A0A6J3M7F2</accession>
<evidence type="ECO:0000313" key="2">
    <source>
        <dbReference type="Proteomes" id="UP000504637"/>
    </source>
</evidence>
<keyword evidence="2" id="KW-1185">Reference proteome</keyword>
<feature type="non-terminal residue" evidence="3">
    <location>
        <position position="1"/>
    </location>
</feature>
<gene>
    <name evidence="3" type="ORF">K489DRAFT_306317</name>
</gene>
<reference evidence="3" key="2">
    <citation type="submission" date="2020-04" db="EMBL/GenBank/DDBJ databases">
        <authorList>
            <consortium name="NCBI Genome Project"/>
        </authorList>
    </citation>
    <scope>NUCLEOTIDE SEQUENCE</scope>
    <source>
        <strain evidence="3">CBS 342.82</strain>
    </source>
</reference>
<dbReference type="InterPro" id="IPR052895">
    <property type="entry name" value="HetReg/Transcr_Mod"/>
</dbReference>
<feature type="domain" description="Heterokaryon incompatibility" evidence="1">
    <location>
        <begin position="7"/>
        <end position="146"/>
    </location>
</feature>
<proteinExistence type="predicted"/>
<dbReference type="AlphaFoldDB" id="A0A6J3M7F2"/>
<dbReference type="Proteomes" id="UP000504637">
    <property type="component" value="Unplaced"/>
</dbReference>